<gene>
    <name evidence="6" type="ORF">SAMN05660653_02569</name>
</gene>
<dbReference type="EMBL" id="FMXO01000015">
    <property type="protein sequence ID" value="SDB51766.1"/>
    <property type="molecule type" value="Genomic_DNA"/>
</dbReference>
<keyword evidence="4" id="KW-1133">Transmembrane helix</keyword>
<dbReference type="SUPFAM" id="SSF69593">
    <property type="entry name" value="Glycerol-3-phosphate (1)-acyltransferase"/>
    <property type="match status" value="1"/>
</dbReference>
<dbReference type="SMART" id="SM00563">
    <property type="entry name" value="PlsC"/>
    <property type="match status" value="1"/>
</dbReference>
<dbReference type="AlphaFoldDB" id="A0A1G6E2Y9"/>
<evidence type="ECO:0000256" key="2">
    <source>
        <dbReference type="ARBA" id="ARBA00022679"/>
    </source>
</evidence>
<dbReference type="Proteomes" id="UP000198771">
    <property type="component" value="Unassembled WGS sequence"/>
</dbReference>
<dbReference type="CDD" id="cd07989">
    <property type="entry name" value="LPLAT_AGPAT-like"/>
    <property type="match status" value="1"/>
</dbReference>
<dbReference type="STRING" id="617002.SAMN05660653_02569"/>
<dbReference type="OrthoDB" id="9809618at2"/>
<evidence type="ECO:0000256" key="3">
    <source>
        <dbReference type="ARBA" id="ARBA00023315"/>
    </source>
</evidence>
<feature type="transmembrane region" description="Helical" evidence="4">
    <location>
        <begin position="7"/>
        <end position="28"/>
    </location>
</feature>
<evidence type="ECO:0000256" key="4">
    <source>
        <dbReference type="SAM" id="Phobius"/>
    </source>
</evidence>
<keyword evidence="4" id="KW-0812">Transmembrane</keyword>
<sequence>MLSIIPFYLLFLPLTIFFAIITIAVSIFDSSGNLPNRVGIFWGGLVCRLAGIKVHVDRGGFDPSGRYILMVNHQSWFDIPVLLVALKGHQFRFVAKQSLFRIPFFGQAMSRIGYIGIDRDNPRRGMKSIQDAITKSEHASILIFPEGSRFAQLGEFKIGPMILAIKSGRPVVPVLISGTHDVLPKPSWRIRPGEVAVRFFPPIETKDNYTIKDRERLKQDMWNIMHTHSKETDEWLAKKRP</sequence>
<comment type="pathway">
    <text evidence="1">Lipid metabolism.</text>
</comment>
<evidence type="ECO:0000313" key="7">
    <source>
        <dbReference type="Proteomes" id="UP000198771"/>
    </source>
</evidence>
<dbReference type="PANTHER" id="PTHR10434:SF11">
    <property type="entry name" value="1-ACYL-SN-GLYCEROL-3-PHOSPHATE ACYLTRANSFERASE"/>
    <property type="match status" value="1"/>
</dbReference>
<name>A0A1G6E2Y9_9BACT</name>
<feature type="domain" description="Phospholipid/glycerol acyltransferase" evidence="5">
    <location>
        <begin position="67"/>
        <end position="179"/>
    </location>
</feature>
<organism evidence="6 7">
    <name type="scientific">Desulfonatronum thiosulfatophilum</name>
    <dbReference type="NCBI Taxonomy" id="617002"/>
    <lineage>
        <taxon>Bacteria</taxon>
        <taxon>Pseudomonadati</taxon>
        <taxon>Thermodesulfobacteriota</taxon>
        <taxon>Desulfovibrionia</taxon>
        <taxon>Desulfovibrionales</taxon>
        <taxon>Desulfonatronaceae</taxon>
        <taxon>Desulfonatronum</taxon>
    </lineage>
</organism>
<protein>
    <submittedName>
        <fullName evidence="6">1-acyl-sn-glycerol-3-phosphate acyltransferase</fullName>
    </submittedName>
</protein>
<accession>A0A1G6E2Y9</accession>
<dbReference type="Pfam" id="PF01553">
    <property type="entry name" value="Acyltransferase"/>
    <property type="match status" value="1"/>
</dbReference>
<dbReference type="GO" id="GO:0003841">
    <property type="term" value="F:1-acylglycerol-3-phosphate O-acyltransferase activity"/>
    <property type="evidence" value="ECO:0007669"/>
    <property type="project" value="TreeGrafter"/>
</dbReference>
<proteinExistence type="predicted"/>
<reference evidence="6 7" key="1">
    <citation type="submission" date="2016-10" db="EMBL/GenBank/DDBJ databases">
        <authorList>
            <person name="de Groot N.N."/>
        </authorList>
    </citation>
    <scope>NUCLEOTIDE SEQUENCE [LARGE SCALE GENOMIC DNA]</scope>
    <source>
        <strain evidence="6 7">ASO4-2</strain>
    </source>
</reference>
<keyword evidence="4" id="KW-0472">Membrane</keyword>
<dbReference type="InterPro" id="IPR002123">
    <property type="entry name" value="Plipid/glycerol_acylTrfase"/>
</dbReference>
<keyword evidence="7" id="KW-1185">Reference proteome</keyword>
<dbReference type="RefSeq" id="WP_092122454.1">
    <property type="nucleotide sequence ID" value="NZ_FMXO01000015.1"/>
</dbReference>
<dbReference type="PANTHER" id="PTHR10434">
    <property type="entry name" value="1-ACYL-SN-GLYCEROL-3-PHOSPHATE ACYLTRANSFERASE"/>
    <property type="match status" value="1"/>
</dbReference>
<dbReference type="GO" id="GO:0006654">
    <property type="term" value="P:phosphatidic acid biosynthetic process"/>
    <property type="evidence" value="ECO:0007669"/>
    <property type="project" value="TreeGrafter"/>
</dbReference>
<keyword evidence="2 6" id="KW-0808">Transferase</keyword>
<evidence type="ECO:0000256" key="1">
    <source>
        <dbReference type="ARBA" id="ARBA00005189"/>
    </source>
</evidence>
<evidence type="ECO:0000259" key="5">
    <source>
        <dbReference type="SMART" id="SM00563"/>
    </source>
</evidence>
<evidence type="ECO:0000313" key="6">
    <source>
        <dbReference type="EMBL" id="SDB51766.1"/>
    </source>
</evidence>
<keyword evidence="3 6" id="KW-0012">Acyltransferase</keyword>